<name>A0A0Q3FMH5_BRADI</name>
<dbReference type="KEGG" id="bdi:100835952"/>
<dbReference type="EnsemblPlants" id="KQJ99385">
    <property type="protein sequence ID" value="KQJ99385"/>
    <property type="gene ID" value="BRADI_3g42970v3"/>
</dbReference>
<dbReference type="Gramene" id="KQJ99385">
    <property type="protein sequence ID" value="KQJ99385"/>
    <property type="gene ID" value="BRADI_3g42970v3"/>
</dbReference>
<dbReference type="OrthoDB" id="687911at2759"/>
<reference evidence="3" key="3">
    <citation type="submission" date="2018-08" db="UniProtKB">
        <authorList>
            <consortium name="EnsemblPlants"/>
        </authorList>
    </citation>
    <scope>IDENTIFICATION</scope>
    <source>
        <strain evidence="3">cv. Bd21</strain>
    </source>
</reference>
<dbReference type="RefSeq" id="XP_010235409.1">
    <property type="nucleotide sequence ID" value="XM_010237107.3"/>
</dbReference>
<dbReference type="Gramene" id="KQJ99388">
    <property type="protein sequence ID" value="KQJ99388"/>
    <property type="gene ID" value="BRADI_3g42970v3"/>
</dbReference>
<proteinExistence type="predicted"/>
<dbReference type="GeneID" id="100835952"/>
<gene>
    <name evidence="3" type="primary">LOC100835952</name>
    <name evidence="2" type="ORF">BRADI_3g42970v3</name>
</gene>
<dbReference type="RefSeq" id="XP_024316965.1">
    <property type="nucleotide sequence ID" value="XM_024461197.1"/>
</dbReference>
<organism evidence="2">
    <name type="scientific">Brachypodium distachyon</name>
    <name type="common">Purple false brome</name>
    <name type="synonym">Trachynia distachya</name>
    <dbReference type="NCBI Taxonomy" id="15368"/>
    <lineage>
        <taxon>Eukaryota</taxon>
        <taxon>Viridiplantae</taxon>
        <taxon>Streptophyta</taxon>
        <taxon>Embryophyta</taxon>
        <taxon>Tracheophyta</taxon>
        <taxon>Spermatophyta</taxon>
        <taxon>Magnoliopsida</taxon>
        <taxon>Liliopsida</taxon>
        <taxon>Poales</taxon>
        <taxon>Poaceae</taxon>
        <taxon>BOP clade</taxon>
        <taxon>Pooideae</taxon>
        <taxon>Stipodae</taxon>
        <taxon>Brachypodieae</taxon>
        <taxon>Brachypodium</taxon>
    </lineage>
</organism>
<dbReference type="EnsemblPlants" id="KQJ99388">
    <property type="protein sequence ID" value="KQJ99388"/>
    <property type="gene ID" value="BRADI_3g42970v3"/>
</dbReference>
<evidence type="ECO:0000313" key="2">
    <source>
        <dbReference type="EMBL" id="KQJ99388.1"/>
    </source>
</evidence>
<protein>
    <recommendedName>
        <fullName evidence="1">DUF3615 domain-containing protein</fullName>
    </recommendedName>
</protein>
<dbReference type="Pfam" id="PF12274">
    <property type="entry name" value="DUF3615"/>
    <property type="match status" value="1"/>
</dbReference>
<accession>A0A0Q3FMH5</accession>
<keyword evidence="4" id="KW-1185">Reference proteome</keyword>
<reference evidence="2" key="2">
    <citation type="submission" date="2017-06" db="EMBL/GenBank/DDBJ databases">
        <title>WGS assembly of Brachypodium distachyon.</title>
        <authorList>
            <consortium name="The International Brachypodium Initiative"/>
            <person name="Lucas S."/>
            <person name="Harmon-Smith M."/>
            <person name="Lail K."/>
            <person name="Tice H."/>
            <person name="Grimwood J."/>
            <person name="Bruce D."/>
            <person name="Barry K."/>
            <person name="Shu S."/>
            <person name="Lindquist E."/>
            <person name="Wang M."/>
            <person name="Pitluck S."/>
            <person name="Vogel J.P."/>
            <person name="Garvin D.F."/>
            <person name="Mockler T.C."/>
            <person name="Schmutz J."/>
            <person name="Rokhsar D."/>
            <person name="Bevan M.W."/>
        </authorList>
    </citation>
    <scope>NUCLEOTIDE SEQUENCE</scope>
    <source>
        <strain evidence="2">Bd21</strain>
    </source>
</reference>
<feature type="domain" description="DUF3615" evidence="1">
    <location>
        <begin position="77"/>
        <end position="182"/>
    </location>
</feature>
<dbReference type="EMBL" id="CM000882">
    <property type="protein sequence ID" value="KQJ99385.1"/>
    <property type="molecule type" value="Genomic_DNA"/>
</dbReference>
<reference evidence="2 3" key="1">
    <citation type="journal article" date="2010" name="Nature">
        <title>Genome sequencing and analysis of the model grass Brachypodium distachyon.</title>
        <authorList>
            <consortium name="International Brachypodium Initiative"/>
        </authorList>
    </citation>
    <scope>NUCLEOTIDE SEQUENCE [LARGE SCALE GENOMIC DNA]</scope>
    <source>
        <strain evidence="2">Bd21</strain>
        <strain evidence="3">cv. Bd21</strain>
    </source>
</reference>
<evidence type="ECO:0000313" key="4">
    <source>
        <dbReference type="Proteomes" id="UP000008810"/>
    </source>
</evidence>
<evidence type="ECO:0000259" key="1">
    <source>
        <dbReference type="Pfam" id="PF12274"/>
    </source>
</evidence>
<evidence type="ECO:0000313" key="3">
    <source>
        <dbReference type="EnsemblPlants" id="KQJ99385"/>
    </source>
</evidence>
<dbReference type="PANTHER" id="PTHR33326:SF4">
    <property type="entry name" value="OS08G0495300 PROTEIN"/>
    <property type="match status" value="1"/>
</dbReference>
<dbReference type="ExpressionAtlas" id="A0A0Q3FMH5">
    <property type="expression patterns" value="baseline"/>
</dbReference>
<dbReference type="PANTHER" id="PTHR33326">
    <property type="entry name" value="OS05G0543800 PROTEIN"/>
    <property type="match status" value="1"/>
</dbReference>
<dbReference type="EMBL" id="CM000882">
    <property type="protein sequence ID" value="KQJ99388.1"/>
    <property type="molecule type" value="Genomic_DNA"/>
</dbReference>
<dbReference type="AlphaFoldDB" id="A0A0Q3FMH5"/>
<dbReference type="Proteomes" id="UP000008810">
    <property type="component" value="Chromosome 3"/>
</dbReference>
<sequence>MYPDVGGPFQSLQEAQSVIDGHLEDRRVPKMCMKQAKVSQVEMAIRTCLYFPDGTRKRCSKSAATEKSRDEKRRFVQALVDNHNNDHNLFGDTVYELKDVLQYYAICENHRVYYHFNFTAKTKGADDFDRGTDNLFFAEVKNMRQGEEHEELLVTCFCMVKPIDNGHCYGCKNHGRVNMKHPNEVNAFTGGHLDICMPMTLKTEWSDEEGEEAEEARIRHMYKGHRRLRKKLRELPPDVKRRCLTITKSTRVED</sequence>
<dbReference type="InterPro" id="IPR022059">
    <property type="entry name" value="DUF3615"/>
</dbReference>